<dbReference type="Proteomes" id="UP000482209">
    <property type="component" value="Unassembled WGS sequence"/>
</dbReference>
<dbReference type="EMBL" id="VUMT01000021">
    <property type="protein sequence ID" value="MSS64537.1"/>
    <property type="molecule type" value="Genomic_DNA"/>
</dbReference>
<dbReference type="GO" id="GO:0003677">
    <property type="term" value="F:DNA binding"/>
    <property type="evidence" value="ECO:0007669"/>
    <property type="project" value="InterPro"/>
</dbReference>
<sequence>MNTLIYEELEAQDKIEIKMNGIPYLLIQEHIEAIMSIKDGCFIYYENEVFLCGKTLRELLKELNPKYFLQCHKRYAVNIRKIKEVRDGEIYLKCSKKIRVSRRYKKVLENMILEEK</sequence>
<keyword evidence="3" id="KW-1185">Reference proteome</keyword>
<dbReference type="PROSITE" id="PS50930">
    <property type="entry name" value="HTH_LYTTR"/>
    <property type="match status" value="1"/>
</dbReference>
<name>A0A6L5Y114_9FIRM</name>
<dbReference type="GO" id="GO:0000156">
    <property type="term" value="F:phosphorelay response regulator activity"/>
    <property type="evidence" value="ECO:0007669"/>
    <property type="project" value="InterPro"/>
</dbReference>
<feature type="domain" description="HTH LytTR-type" evidence="1">
    <location>
        <begin position="15"/>
        <end position="114"/>
    </location>
</feature>
<dbReference type="PANTHER" id="PTHR37299">
    <property type="entry name" value="TRANSCRIPTIONAL REGULATOR-RELATED"/>
    <property type="match status" value="1"/>
</dbReference>
<dbReference type="InterPro" id="IPR007492">
    <property type="entry name" value="LytTR_DNA-bd_dom"/>
</dbReference>
<dbReference type="AlphaFoldDB" id="A0A6L5Y114"/>
<dbReference type="InterPro" id="IPR046947">
    <property type="entry name" value="LytR-like"/>
</dbReference>
<evidence type="ECO:0000313" key="2">
    <source>
        <dbReference type="EMBL" id="MSS64537.1"/>
    </source>
</evidence>
<proteinExistence type="predicted"/>
<dbReference type="PANTHER" id="PTHR37299:SF1">
    <property type="entry name" value="STAGE 0 SPORULATION PROTEIN A HOMOLOG"/>
    <property type="match status" value="1"/>
</dbReference>
<organism evidence="2 3">
    <name type="scientific">Velocimicrobium porci</name>
    <dbReference type="NCBI Taxonomy" id="2606634"/>
    <lineage>
        <taxon>Bacteria</taxon>
        <taxon>Bacillati</taxon>
        <taxon>Bacillota</taxon>
        <taxon>Clostridia</taxon>
        <taxon>Lachnospirales</taxon>
        <taxon>Lachnospiraceae</taxon>
        <taxon>Velocimicrobium</taxon>
    </lineage>
</organism>
<dbReference type="RefSeq" id="WP_154519925.1">
    <property type="nucleotide sequence ID" value="NZ_VUMT01000021.1"/>
</dbReference>
<reference evidence="2 3" key="1">
    <citation type="submission" date="2019-08" db="EMBL/GenBank/DDBJ databases">
        <title>In-depth cultivation of the pig gut microbiome towards novel bacterial diversity and tailored functional studies.</title>
        <authorList>
            <person name="Wylensek D."/>
            <person name="Hitch T.C.A."/>
            <person name="Clavel T."/>
        </authorList>
    </citation>
    <scope>NUCLEOTIDE SEQUENCE [LARGE SCALE GENOMIC DNA]</scope>
    <source>
        <strain evidence="2 3">WCA-693-APC-MOT-I</strain>
    </source>
</reference>
<protein>
    <submittedName>
        <fullName evidence="2">LytTR family transcriptional regulator</fullName>
    </submittedName>
</protein>
<dbReference type="SMART" id="SM00850">
    <property type="entry name" value="LytTR"/>
    <property type="match status" value="1"/>
</dbReference>
<dbReference type="Pfam" id="PF04397">
    <property type="entry name" value="LytTR"/>
    <property type="match status" value="1"/>
</dbReference>
<accession>A0A6L5Y114</accession>
<comment type="caution">
    <text evidence="2">The sequence shown here is derived from an EMBL/GenBank/DDBJ whole genome shotgun (WGS) entry which is preliminary data.</text>
</comment>
<evidence type="ECO:0000259" key="1">
    <source>
        <dbReference type="PROSITE" id="PS50930"/>
    </source>
</evidence>
<gene>
    <name evidence="2" type="ORF">FYJ58_11725</name>
</gene>
<dbReference type="Gene3D" id="2.40.50.1020">
    <property type="entry name" value="LytTr DNA-binding domain"/>
    <property type="match status" value="1"/>
</dbReference>
<evidence type="ECO:0000313" key="3">
    <source>
        <dbReference type="Proteomes" id="UP000482209"/>
    </source>
</evidence>